<dbReference type="Proteomes" id="UP000199223">
    <property type="component" value="Unassembled WGS sequence"/>
</dbReference>
<sequence>MRLSRVLWAAALSALVTGAAGQVLTEPEAPAPPELAAPNQQAPWPLPAFTVGCRAPLGQNLTLHLAAADIAAGKNSFAALTARGYEPGRYRYWNLGAAGVSAALAQACAQGFSDYGLAPQGRAWVLLAARPLETPAPTSAAPSPTNAAPAPASPAAPSPAAPLPSPVAPSAPAPAPASASPAAQPGRAPVILARLPELLTALNEVRRGGRRCAGEWQAPAPPLTFEPRLALAAQLHANAMTLYGFFASTNPQSGSTPQRRAAAEGWTGPVSENLQQGRTSVQETLGDWLESSVNCVNLLNPRWTHVGAGLAESSAKAPGGPFWVLLLGEGKR</sequence>
<dbReference type="PANTHER" id="PTHR31157:SF1">
    <property type="entry name" value="SCP DOMAIN-CONTAINING PROTEIN"/>
    <property type="match status" value="1"/>
</dbReference>
<feature type="compositionally biased region" description="Pro residues" evidence="1">
    <location>
        <begin position="151"/>
        <end position="175"/>
    </location>
</feature>
<proteinExistence type="predicted"/>
<evidence type="ECO:0000313" key="4">
    <source>
        <dbReference type="EMBL" id="SEJ88339.1"/>
    </source>
</evidence>
<dbReference type="CDD" id="cd05379">
    <property type="entry name" value="CAP_bacterial"/>
    <property type="match status" value="1"/>
</dbReference>
<feature type="signal peptide" evidence="2">
    <location>
        <begin position="1"/>
        <end position="25"/>
    </location>
</feature>
<dbReference type="InterPro" id="IPR035940">
    <property type="entry name" value="CAP_sf"/>
</dbReference>
<feature type="compositionally biased region" description="Low complexity" evidence="1">
    <location>
        <begin position="135"/>
        <end position="150"/>
    </location>
</feature>
<feature type="region of interest" description="Disordered" evidence="1">
    <location>
        <begin position="135"/>
        <end position="184"/>
    </location>
</feature>
<dbReference type="EMBL" id="FNZA01000028">
    <property type="protein sequence ID" value="SEJ88339.1"/>
    <property type="molecule type" value="Genomic_DNA"/>
</dbReference>
<organism evidence="4 5">
    <name type="scientific">Deinococcus reticulitermitis</name>
    <dbReference type="NCBI Taxonomy" id="856736"/>
    <lineage>
        <taxon>Bacteria</taxon>
        <taxon>Thermotogati</taxon>
        <taxon>Deinococcota</taxon>
        <taxon>Deinococci</taxon>
        <taxon>Deinococcales</taxon>
        <taxon>Deinococcaceae</taxon>
        <taxon>Deinococcus</taxon>
    </lineage>
</organism>
<feature type="domain" description="SCP" evidence="3">
    <location>
        <begin position="200"/>
        <end position="316"/>
    </location>
</feature>
<dbReference type="RefSeq" id="WP_177183282.1">
    <property type="nucleotide sequence ID" value="NZ_FNZA01000028.1"/>
</dbReference>
<accession>A0A1H7CF55</accession>
<protein>
    <submittedName>
        <fullName evidence="4">Uncharacterized conserved protein YkwD, contains CAP (CSP/antigen 5/PR1) domain</fullName>
    </submittedName>
</protein>
<dbReference type="STRING" id="856736.SAMN04488058_12815"/>
<keyword evidence="2" id="KW-0732">Signal</keyword>
<dbReference type="InterPro" id="IPR014044">
    <property type="entry name" value="CAP_dom"/>
</dbReference>
<dbReference type="AlphaFoldDB" id="A0A1H7CF55"/>
<evidence type="ECO:0000256" key="1">
    <source>
        <dbReference type="SAM" id="MobiDB-lite"/>
    </source>
</evidence>
<reference evidence="5" key="1">
    <citation type="submission" date="2016-10" db="EMBL/GenBank/DDBJ databases">
        <authorList>
            <person name="Varghese N."/>
            <person name="Submissions S."/>
        </authorList>
    </citation>
    <scope>NUCLEOTIDE SEQUENCE [LARGE SCALE GENOMIC DNA]</scope>
    <source>
        <strain evidence="5">CGMCC 1.10218</strain>
    </source>
</reference>
<feature type="chain" id="PRO_5011565018" evidence="2">
    <location>
        <begin position="26"/>
        <end position="332"/>
    </location>
</feature>
<gene>
    <name evidence="4" type="ORF">SAMN04488058_12815</name>
</gene>
<evidence type="ECO:0000313" key="5">
    <source>
        <dbReference type="Proteomes" id="UP000199223"/>
    </source>
</evidence>
<dbReference type="Gene3D" id="3.40.33.10">
    <property type="entry name" value="CAP"/>
    <property type="match status" value="1"/>
</dbReference>
<dbReference type="PANTHER" id="PTHR31157">
    <property type="entry name" value="SCP DOMAIN-CONTAINING PROTEIN"/>
    <property type="match status" value="1"/>
</dbReference>
<dbReference type="SUPFAM" id="SSF55797">
    <property type="entry name" value="PR-1-like"/>
    <property type="match status" value="1"/>
</dbReference>
<dbReference type="Pfam" id="PF00188">
    <property type="entry name" value="CAP"/>
    <property type="match status" value="1"/>
</dbReference>
<evidence type="ECO:0000256" key="2">
    <source>
        <dbReference type="SAM" id="SignalP"/>
    </source>
</evidence>
<keyword evidence="5" id="KW-1185">Reference proteome</keyword>
<name>A0A1H7CF55_9DEIO</name>
<evidence type="ECO:0000259" key="3">
    <source>
        <dbReference type="Pfam" id="PF00188"/>
    </source>
</evidence>